<evidence type="ECO:0000256" key="1">
    <source>
        <dbReference type="SAM" id="MobiDB-lite"/>
    </source>
</evidence>
<dbReference type="Proteomes" id="UP000239089">
    <property type="component" value="Unassembled WGS sequence"/>
</dbReference>
<protein>
    <submittedName>
        <fullName evidence="2">Uncharacterized protein</fullName>
    </submittedName>
</protein>
<keyword evidence="3" id="KW-1185">Reference proteome</keyword>
<gene>
    <name evidence="2" type="ORF">CCR94_01315</name>
</gene>
<dbReference type="EMBL" id="NHSJ01000018">
    <property type="protein sequence ID" value="PPQ33521.1"/>
    <property type="molecule type" value="Genomic_DNA"/>
</dbReference>
<proteinExistence type="predicted"/>
<name>A0A2S6NFZ0_9HYPH</name>
<sequence>MTINPRTRQAEARERRLGAITRWEGGALKRARESAFTDLAPDGRCAHDWSSRRSRIGESPIPFSSTWEGAPARSCAGSRGPLRLRERVSTAVVRQSTDEDLGTLAS</sequence>
<reference evidence="2 3" key="1">
    <citation type="journal article" date="2018" name="Arch. Microbiol.">
        <title>New insights into the metabolic potential of the phototrophic purple bacterium Rhodopila globiformis DSM 161(T) from its draft genome sequence and evidence for a vanadium-dependent nitrogenase.</title>
        <authorList>
            <person name="Imhoff J.F."/>
            <person name="Rahn T."/>
            <person name="Kunzel S."/>
            <person name="Neulinger S.C."/>
        </authorList>
    </citation>
    <scope>NUCLEOTIDE SEQUENCE [LARGE SCALE GENOMIC DNA]</scope>
    <source>
        <strain evidence="2 3">DSM 16996</strain>
    </source>
</reference>
<accession>A0A2S6NFZ0</accession>
<dbReference type="OrthoDB" id="9802175at2"/>
<organism evidence="2 3">
    <name type="scientific">Rhodoblastus sphagnicola</name>
    <dbReference type="NCBI Taxonomy" id="333368"/>
    <lineage>
        <taxon>Bacteria</taxon>
        <taxon>Pseudomonadati</taxon>
        <taxon>Pseudomonadota</taxon>
        <taxon>Alphaproteobacteria</taxon>
        <taxon>Hyphomicrobiales</taxon>
        <taxon>Rhodoblastaceae</taxon>
        <taxon>Rhodoblastus</taxon>
    </lineage>
</organism>
<comment type="caution">
    <text evidence="2">The sequence shown here is derived from an EMBL/GenBank/DDBJ whole genome shotgun (WGS) entry which is preliminary data.</text>
</comment>
<dbReference type="AlphaFoldDB" id="A0A2S6NFZ0"/>
<feature type="region of interest" description="Disordered" evidence="1">
    <location>
        <begin position="48"/>
        <end position="106"/>
    </location>
</feature>
<evidence type="ECO:0000313" key="2">
    <source>
        <dbReference type="EMBL" id="PPQ33521.1"/>
    </source>
</evidence>
<evidence type="ECO:0000313" key="3">
    <source>
        <dbReference type="Proteomes" id="UP000239089"/>
    </source>
</evidence>
<dbReference type="RefSeq" id="WP_104506085.1">
    <property type="nucleotide sequence ID" value="NZ_JACIGC010000014.1"/>
</dbReference>